<dbReference type="EMBL" id="GL376601">
    <property type="status" value="NOT_ANNOTATED_CDS"/>
    <property type="molecule type" value="Genomic_DNA"/>
</dbReference>
<dbReference type="AlphaFoldDB" id="K3X4Q2"/>
<sequence>MLYLNALVQTVYGASTGGSLSSATTQILAKPLDKRMQVSNWEDRPLSMEQVQYAALDAHCLVQISY</sequence>
<dbReference type="InterPro" id="IPR012337">
    <property type="entry name" value="RNaseH-like_sf"/>
</dbReference>
<organism evidence="2 3">
    <name type="scientific">Globisporangium ultimum (strain ATCC 200006 / CBS 805.95 / DAOM BR144)</name>
    <name type="common">Pythium ultimum</name>
    <dbReference type="NCBI Taxonomy" id="431595"/>
    <lineage>
        <taxon>Eukaryota</taxon>
        <taxon>Sar</taxon>
        <taxon>Stramenopiles</taxon>
        <taxon>Oomycota</taxon>
        <taxon>Peronosporomycetes</taxon>
        <taxon>Pythiales</taxon>
        <taxon>Pythiaceae</taxon>
        <taxon>Globisporangium</taxon>
    </lineage>
</organism>
<reference evidence="3" key="1">
    <citation type="journal article" date="2010" name="Genome Biol.">
        <title>Genome sequence of the necrotrophic plant pathogen Pythium ultimum reveals original pathogenicity mechanisms and effector repertoire.</title>
        <authorList>
            <person name="Levesque C.A."/>
            <person name="Brouwer H."/>
            <person name="Cano L."/>
            <person name="Hamilton J.P."/>
            <person name="Holt C."/>
            <person name="Huitema E."/>
            <person name="Raffaele S."/>
            <person name="Robideau G.P."/>
            <person name="Thines M."/>
            <person name="Win J."/>
            <person name="Zerillo M.M."/>
            <person name="Beakes G.W."/>
            <person name="Boore J.L."/>
            <person name="Busam D."/>
            <person name="Dumas B."/>
            <person name="Ferriera S."/>
            <person name="Fuerstenberg S.I."/>
            <person name="Gachon C.M."/>
            <person name="Gaulin E."/>
            <person name="Govers F."/>
            <person name="Grenville-Briggs L."/>
            <person name="Horner N."/>
            <person name="Hostetler J."/>
            <person name="Jiang R.H."/>
            <person name="Johnson J."/>
            <person name="Krajaejun T."/>
            <person name="Lin H."/>
            <person name="Meijer H.J."/>
            <person name="Moore B."/>
            <person name="Morris P."/>
            <person name="Phuntmart V."/>
            <person name="Puiu D."/>
            <person name="Shetty J."/>
            <person name="Stajich J.E."/>
            <person name="Tripathy S."/>
            <person name="Wawra S."/>
            <person name="van West P."/>
            <person name="Whitty B.R."/>
            <person name="Coutinho P.M."/>
            <person name="Henrissat B."/>
            <person name="Martin F."/>
            <person name="Thomas P.D."/>
            <person name="Tyler B.M."/>
            <person name="De Vries R.P."/>
            <person name="Kamoun S."/>
            <person name="Yandell M."/>
            <person name="Tisserat N."/>
            <person name="Buell C.R."/>
        </authorList>
    </citation>
    <scope>NUCLEOTIDE SEQUENCE</scope>
    <source>
        <strain evidence="3">DAOM:BR144</strain>
    </source>
</reference>
<evidence type="ECO:0000313" key="3">
    <source>
        <dbReference type="Proteomes" id="UP000019132"/>
    </source>
</evidence>
<dbReference type="Pfam" id="PF01612">
    <property type="entry name" value="DNA_pol_A_exo1"/>
    <property type="match status" value="1"/>
</dbReference>
<reference evidence="2" key="3">
    <citation type="submission" date="2015-02" db="UniProtKB">
        <authorList>
            <consortium name="EnsemblProtists"/>
        </authorList>
    </citation>
    <scope>IDENTIFICATION</scope>
    <source>
        <strain evidence="2">DAOM BR144</strain>
    </source>
</reference>
<dbReference type="Gene3D" id="3.30.420.10">
    <property type="entry name" value="Ribonuclease H-like superfamily/Ribonuclease H"/>
    <property type="match status" value="1"/>
</dbReference>
<protein>
    <recommendedName>
        <fullName evidence="1">3'-5' exonuclease domain-containing protein</fullName>
    </recommendedName>
</protein>
<dbReference type="Proteomes" id="UP000019132">
    <property type="component" value="Unassembled WGS sequence"/>
</dbReference>
<reference evidence="3" key="2">
    <citation type="submission" date="2010-04" db="EMBL/GenBank/DDBJ databases">
        <authorList>
            <person name="Buell R."/>
            <person name="Hamilton J."/>
            <person name="Hostetler J."/>
        </authorList>
    </citation>
    <scope>NUCLEOTIDE SEQUENCE [LARGE SCALE GENOMIC DNA]</scope>
    <source>
        <strain evidence="3">DAOM:BR144</strain>
    </source>
</reference>
<dbReference type="InterPro" id="IPR036397">
    <property type="entry name" value="RNaseH_sf"/>
</dbReference>
<dbReference type="GO" id="GO:0003676">
    <property type="term" value="F:nucleic acid binding"/>
    <property type="evidence" value="ECO:0007669"/>
    <property type="project" value="InterPro"/>
</dbReference>
<dbReference type="GO" id="GO:0008408">
    <property type="term" value="F:3'-5' exonuclease activity"/>
    <property type="evidence" value="ECO:0007669"/>
    <property type="project" value="InterPro"/>
</dbReference>
<proteinExistence type="predicted"/>
<feature type="domain" description="3'-5' exonuclease" evidence="1">
    <location>
        <begin position="18"/>
        <end position="64"/>
    </location>
</feature>
<name>K3X4Q2_GLOUD</name>
<dbReference type="STRING" id="431595.K3X4Q2"/>
<accession>K3X4Q2</accession>
<dbReference type="VEuPathDB" id="FungiDB:PYU1_G012175"/>
<dbReference type="PANTHER" id="PTHR47765">
    <property type="entry name" value="3'-5' EXONUCLEASE DOMAIN-CONTAINING PROTEIN"/>
    <property type="match status" value="1"/>
</dbReference>
<evidence type="ECO:0000259" key="1">
    <source>
        <dbReference type="Pfam" id="PF01612"/>
    </source>
</evidence>
<dbReference type="PANTHER" id="PTHR47765:SF2">
    <property type="entry name" value="EXONUCLEASE MUT-7 HOMOLOG"/>
    <property type="match status" value="1"/>
</dbReference>
<dbReference type="InterPro" id="IPR052408">
    <property type="entry name" value="Exonuclease_MUT-7-like"/>
</dbReference>
<dbReference type="HOGENOM" id="CLU_2836863_0_0_1"/>
<dbReference type="GO" id="GO:0006139">
    <property type="term" value="P:nucleobase-containing compound metabolic process"/>
    <property type="evidence" value="ECO:0007669"/>
    <property type="project" value="InterPro"/>
</dbReference>
<keyword evidence="3" id="KW-1185">Reference proteome</keyword>
<dbReference type="SUPFAM" id="SSF53098">
    <property type="entry name" value="Ribonuclease H-like"/>
    <property type="match status" value="1"/>
</dbReference>
<dbReference type="InParanoid" id="K3X4Q2"/>
<evidence type="ECO:0000313" key="2">
    <source>
        <dbReference type="EnsemblProtists" id="PYU1_T012201"/>
    </source>
</evidence>
<dbReference type="EnsemblProtists" id="PYU1_T012201">
    <property type="protein sequence ID" value="PYU1_T012201"/>
    <property type="gene ID" value="PYU1_G012175"/>
</dbReference>
<dbReference type="InterPro" id="IPR002562">
    <property type="entry name" value="3'-5'_exonuclease_dom"/>
</dbReference>